<evidence type="ECO:0000256" key="7">
    <source>
        <dbReference type="SAM" id="MobiDB-lite"/>
    </source>
</evidence>
<dbReference type="InterPro" id="IPR024909">
    <property type="entry name" value="Cys-tRNA/MSH_ligase"/>
</dbReference>
<dbReference type="GO" id="GO:0005737">
    <property type="term" value="C:cytoplasm"/>
    <property type="evidence" value="ECO:0007669"/>
    <property type="project" value="TreeGrafter"/>
</dbReference>
<evidence type="ECO:0000313" key="10">
    <source>
        <dbReference type="Proteomes" id="UP000504604"/>
    </source>
</evidence>
<evidence type="ECO:0000313" key="11">
    <source>
        <dbReference type="RefSeq" id="XP_020554931.1"/>
    </source>
</evidence>
<dbReference type="SUPFAM" id="SSF52374">
    <property type="entry name" value="Nucleotidylyl transferase"/>
    <property type="match status" value="1"/>
</dbReference>
<keyword evidence="4" id="KW-0547">Nucleotide-binding</keyword>
<dbReference type="InterPro" id="IPR009080">
    <property type="entry name" value="tRNAsynth_Ia_anticodon-bd"/>
</dbReference>
<dbReference type="InterPro" id="IPR032678">
    <property type="entry name" value="tRNA-synt_1_cat_dom"/>
</dbReference>
<dbReference type="SUPFAM" id="SSF47323">
    <property type="entry name" value="Anticodon-binding domain of a subclass of class I aminoacyl-tRNA synthetases"/>
    <property type="match status" value="1"/>
</dbReference>
<accession>A0A8M8VFL6</accession>
<evidence type="ECO:0000256" key="5">
    <source>
        <dbReference type="ARBA" id="ARBA00022833"/>
    </source>
</evidence>
<gene>
    <name evidence="11" type="primary">LOC110013188</name>
</gene>
<dbReference type="InterPro" id="IPR014729">
    <property type="entry name" value="Rossmann-like_a/b/a_fold"/>
</dbReference>
<dbReference type="AlphaFoldDB" id="A0A8M8VFL6"/>
<dbReference type="GO" id="GO:0046872">
    <property type="term" value="F:metal ion binding"/>
    <property type="evidence" value="ECO:0007669"/>
    <property type="project" value="UniProtKB-KW"/>
</dbReference>
<dbReference type="GO" id="GO:0005524">
    <property type="term" value="F:ATP binding"/>
    <property type="evidence" value="ECO:0007669"/>
    <property type="project" value="UniProtKB-KW"/>
</dbReference>
<evidence type="ECO:0000259" key="8">
    <source>
        <dbReference type="Pfam" id="PF01406"/>
    </source>
</evidence>
<name>A0A8M8VFL6_SESIN</name>
<dbReference type="GO" id="GO:0004817">
    <property type="term" value="F:cysteine-tRNA ligase activity"/>
    <property type="evidence" value="ECO:0007669"/>
    <property type="project" value="TreeGrafter"/>
</dbReference>
<dbReference type="Gene3D" id="1.20.120.1910">
    <property type="entry name" value="Cysteine-tRNA ligase, C-terminal anti-codon recognition domain"/>
    <property type="match status" value="1"/>
</dbReference>
<evidence type="ECO:0000256" key="3">
    <source>
        <dbReference type="ARBA" id="ARBA00022723"/>
    </source>
</evidence>
<evidence type="ECO:0000256" key="1">
    <source>
        <dbReference type="ARBA" id="ARBA00001947"/>
    </source>
</evidence>
<dbReference type="InterPro" id="IPR056411">
    <property type="entry name" value="CysS_C"/>
</dbReference>
<evidence type="ECO:0000259" key="9">
    <source>
        <dbReference type="Pfam" id="PF23493"/>
    </source>
</evidence>
<feature type="domain" description="Cysteinyl-tRNA ligase anticodon binding" evidence="9">
    <location>
        <begin position="246"/>
        <end position="284"/>
    </location>
</feature>
<dbReference type="RefSeq" id="XP_020554931.1">
    <property type="nucleotide sequence ID" value="XM_020699272.1"/>
</dbReference>
<dbReference type="Pfam" id="PF23493">
    <property type="entry name" value="CysS_C"/>
    <property type="match status" value="1"/>
</dbReference>
<dbReference type="KEGG" id="sind:110013188"/>
<protein>
    <submittedName>
        <fullName evidence="11">Cysteine--tRNA ligase 2, cytoplasmic-like</fullName>
    </submittedName>
</protein>
<evidence type="ECO:0000256" key="2">
    <source>
        <dbReference type="ARBA" id="ARBA00022598"/>
    </source>
</evidence>
<comment type="cofactor">
    <cofactor evidence="1">
        <name>Zn(2+)</name>
        <dbReference type="ChEBI" id="CHEBI:29105"/>
    </cofactor>
</comment>
<dbReference type="GeneID" id="110013188"/>
<evidence type="ECO:0000256" key="4">
    <source>
        <dbReference type="ARBA" id="ARBA00022741"/>
    </source>
</evidence>
<dbReference type="Gene3D" id="3.40.50.620">
    <property type="entry name" value="HUPs"/>
    <property type="match status" value="1"/>
</dbReference>
<dbReference type="FunFam" id="1.20.120.1910:FF:000003">
    <property type="entry name" value="Cysteine--tRNA ligase CPS1, chloroplastic/mitochondrial"/>
    <property type="match status" value="1"/>
</dbReference>
<sequence>MSAYYLTHTFDIHGGGMDLIFPHHENEIAQSCAACSGSKVNYWIHNGFVTANDEKMSKSLGNFFTIREVTKLYHPLALRHFLLGTHYRSPVNYSISQIEISSEAVFYIYQTLQDCEESVSSLKEESATNAKVRISPAAQECISKLHKEFEAKLADDLHTPSIINAALQEALRFINSSVNTLKKKQQQQQQLSTVKSLVDLEKQVREVLDVLGLLPSLSYAEVLQQLKDKALKRAGLTEAEIFHAIEERTEARKNKEFSRSDQIRSDLAAKGIALMDMGKETVWRPCVPVQQEQPRVPAQQEKLGAPGEQQNHPRPAEKPQSVVPADKQQ</sequence>
<organism evidence="10 11">
    <name type="scientific">Sesamum indicum</name>
    <name type="common">Oriental sesame</name>
    <name type="synonym">Sesamum orientale</name>
    <dbReference type="NCBI Taxonomy" id="4182"/>
    <lineage>
        <taxon>Eukaryota</taxon>
        <taxon>Viridiplantae</taxon>
        <taxon>Streptophyta</taxon>
        <taxon>Embryophyta</taxon>
        <taxon>Tracheophyta</taxon>
        <taxon>Spermatophyta</taxon>
        <taxon>Magnoliopsida</taxon>
        <taxon>eudicotyledons</taxon>
        <taxon>Gunneridae</taxon>
        <taxon>Pentapetalae</taxon>
        <taxon>asterids</taxon>
        <taxon>lamiids</taxon>
        <taxon>Lamiales</taxon>
        <taxon>Pedaliaceae</taxon>
        <taxon>Sesamum</taxon>
    </lineage>
</organism>
<keyword evidence="10" id="KW-1185">Reference proteome</keyword>
<keyword evidence="5" id="KW-0862">Zinc</keyword>
<keyword evidence="6" id="KW-0067">ATP-binding</keyword>
<feature type="region of interest" description="Disordered" evidence="7">
    <location>
        <begin position="288"/>
        <end position="329"/>
    </location>
</feature>
<dbReference type="Pfam" id="PF01406">
    <property type="entry name" value="tRNA-synt_1e"/>
    <property type="match status" value="1"/>
</dbReference>
<dbReference type="Proteomes" id="UP000504604">
    <property type="component" value="Linkage group LG15"/>
</dbReference>
<evidence type="ECO:0000256" key="6">
    <source>
        <dbReference type="ARBA" id="ARBA00022840"/>
    </source>
</evidence>
<feature type="domain" description="tRNA synthetases class I catalytic" evidence="8">
    <location>
        <begin position="1"/>
        <end position="100"/>
    </location>
</feature>
<dbReference type="PANTHER" id="PTHR10890:SF26">
    <property type="entry name" value="CYSTEINE--TRNA LIGASE 1, CYTOPLASMIC-RELATED"/>
    <property type="match status" value="1"/>
</dbReference>
<keyword evidence="3" id="KW-0479">Metal-binding</keyword>
<reference evidence="11" key="1">
    <citation type="submission" date="2025-08" db="UniProtKB">
        <authorList>
            <consortium name="RefSeq"/>
        </authorList>
    </citation>
    <scope>IDENTIFICATION</scope>
</reference>
<proteinExistence type="predicted"/>
<dbReference type="OrthoDB" id="438179at2759"/>
<dbReference type="PANTHER" id="PTHR10890">
    <property type="entry name" value="CYSTEINYL-TRNA SYNTHETASE"/>
    <property type="match status" value="1"/>
</dbReference>
<dbReference type="GO" id="GO:0006423">
    <property type="term" value="P:cysteinyl-tRNA aminoacylation"/>
    <property type="evidence" value="ECO:0007669"/>
    <property type="project" value="TreeGrafter"/>
</dbReference>
<keyword evidence="2" id="KW-0436">Ligase</keyword>